<accession>A0A6P6YMU0</accession>
<keyword evidence="4" id="KW-0521">NADP</keyword>
<name>A0A6P6YMU0_DERPT</name>
<proteinExistence type="inferred from homology"/>
<dbReference type="EC" id="1.-.-.-" evidence="6"/>
<evidence type="ECO:0000313" key="7">
    <source>
        <dbReference type="Proteomes" id="UP000515146"/>
    </source>
</evidence>
<dbReference type="Proteomes" id="UP000515146">
    <property type="component" value="Unplaced"/>
</dbReference>
<dbReference type="PANTHER" id="PTHR23023">
    <property type="entry name" value="DIMETHYLANILINE MONOOXYGENASE"/>
    <property type="match status" value="1"/>
</dbReference>
<protein>
    <recommendedName>
        <fullName evidence="6">Flavin-containing monooxygenase</fullName>
        <ecNumber evidence="6">1.-.-.-</ecNumber>
    </recommendedName>
</protein>
<keyword evidence="3 6" id="KW-0274">FAD</keyword>
<dbReference type="AlphaFoldDB" id="A0A6P6YMU0"/>
<keyword evidence="5 6" id="KW-0560">Oxidoreductase</keyword>
<dbReference type="OMA" id="LYQHVVW"/>
<keyword evidence="6" id="KW-0503">Monooxygenase</keyword>
<dbReference type="Gene3D" id="3.50.50.60">
    <property type="entry name" value="FAD/NAD(P)-binding domain"/>
    <property type="match status" value="2"/>
</dbReference>
<dbReference type="GO" id="GO:0050661">
    <property type="term" value="F:NADP binding"/>
    <property type="evidence" value="ECO:0007669"/>
    <property type="project" value="InterPro"/>
</dbReference>
<dbReference type="InterPro" id="IPR000960">
    <property type="entry name" value="Flavin_mOase"/>
</dbReference>
<dbReference type="KEGG" id="dpte:113799699"/>
<reference evidence="8" key="1">
    <citation type="submission" date="2025-08" db="UniProtKB">
        <authorList>
            <consortium name="RefSeq"/>
        </authorList>
    </citation>
    <scope>IDENTIFICATION</scope>
    <source>
        <strain evidence="8">Airmid</strain>
    </source>
</reference>
<dbReference type="RefSeq" id="XP_027206186.1">
    <property type="nucleotide sequence ID" value="XM_027350385.1"/>
</dbReference>
<dbReference type="OrthoDB" id="66881at2759"/>
<sequence>MVSDEINNNHIGNGDSMMTNGNGNVQQQQRQRVCIIGAGAAGLCALRHLNMRPDCFELTAFEQDDNIGGTWKFTEHVGMTPDGLPVHSSMYKNLHTNLPMEIMGYPDFPAKTNHSYVHHSVVMNYLVQYAKTFDLYRFIHFNHRIMYICRENNEWLVTVKDVRKRQEFQQIFDIILICTGRYSVPQWPKYDTIKNFKGKMLHSHDYRQPEDYIGERIAVIGGGLSGVDISQECSRKCKEVIFVNNGQMRFQNMYPNVQQVDVKVEEFTENSMLARDKDGNLIEYPVDTIIMATGYVYNLKFVDPSVGIKMNPDGTIDGLYRHLINIENPSMALFAVSNRVLPLPLYHQQLLYLMKILLGEYKLPSKKVMILDSEEDYRQRLARGLRPKDRHTLEVEMMEKYLDKLAEESKTKPLRKVIIKLHRDLYSVRKMDISNYKRFDYRLISDDEYVAIDKHTDMLAYTGRQGFLDWYYKNHPIGLQMNEIETEKTTNANHSTGLVESNGHP</sequence>
<dbReference type="SUPFAM" id="SSF51905">
    <property type="entry name" value="FAD/NAD(P)-binding domain"/>
    <property type="match status" value="3"/>
</dbReference>
<evidence type="ECO:0000313" key="8">
    <source>
        <dbReference type="RefSeq" id="XP_027206186.1"/>
    </source>
</evidence>
<dbReference type="InParanoid" id="A0A6P6YMU0"/>
<dbReference type="GO" id="GO:0004499">
    <property type="term" value="F:N,N-dimethylaniline monooxygenase activity"/>
    <property type="evidence" value="ECO:0007669"/>
    <property type="project" value="InterPro"/>
</dbReference>
<gene>
    <name evidence="8" type="primary">LOC113799699</name>
</gene>
<keyword evidence="2 6" id="KW-0285">Flavoprotein</keyword>
<dbReference type="PRINTS" id="PR00370">
    <property type="entry name" value="FMOXYGENASE"/>
</dbReference>
<evidence type="ECO:0000256" key="2">
    <source>
        <dbReference type="ARBA" id="ARBA00022630"/>
    </source>
</evidence>
<evidence type="ECO:0000256" key="5">
    <source>
        <dbReference type="ARBA" id="ARBA00023002"/>
    </source>
</evidence>
<dbReference type="InterPro" id="IPR036188">
    <property type="entry name" value="FAD/NAD-bd_sf"/>
</dbReference>
<dbReference type="FunCoup" id="A0A6P6YMU0">
    <property type="interactions" value="230"/>
</dbReference>
<evidence type="ECO:0000256" key="6">
    <source>
        <dbReference type="RuleBase" id="RU361177"/>
    </source>
</evidence>
<comment type="similarity">
    <text evidence="1 6">Belongs to the FMO family.</text>
</comment>
<dbReference type="InterPro" id="IPR050346">
    <property type="entry name" value="FMO-like"/>
</dbReference>
<evidence type="ECO:0000256" key="3">
    <source>
        <dbReference type="ARBA" id="ARBA00022827"/>
    </source>
</evidence>
<dbReference type="InterPro" id="IPR020946">
    <property type="entry name" value="Flavin_mOase-like"/>
</dbReference>
<keyword evidence="7" id="KW-1185">Reference proteome</keyword>
<dbReference type="GO" id="GO:0050660">
    <property type="term" value="F:flavin adenine dinucleotide binding"/>
    <property type="evidence" value="ECO:0007669"/>
    <property type="project" value="InterPro"/>
</dbReference>
<organism evidence="7 8">
    <name type="scientific">Dermatophagoides pteronyssinus</name>
    <name type="common">European house dust mite</name>
    <dbReference type="NCBI Taxonomy" id="6956"/>
    <lineage>
        <taxon>Eukaryota</taxon>
        <taxon>Metazoa</taxon>
        <taxon>Ecdysozoa</taxon>
        <taxon>Arthropoda</taxon>
        <taxon>Chelicerata</taxon>
        <taxon>Arachnida</taxon>
        <taxon>Acari</taxon>
        <taxon>Acariformes</taxon>
        <taxon>Sarcoptiformes</taxon>
        <taxon>Astigmata</taxon>
        <taxon>Psoroptidia</taxon>
        <taxon>Analgoidea</taxon>
        <taxon>Pyroglyphidae</taxon>
        <taxon>Dermatophagoidinae</taxon>
        <taxon>Dermatophagoides</taxon>
    </lineage>
</organism>
<dbReference type="Pfam" id="PF00743">
    <property type="entry name" value="FMO-like"/>
    <property type="match status" value="2"/>
</dbReference>
<comment type="cofactor">
    <cofactor evidence="6">
        <name>FAD</name>
        <dbReference type="ChEBI" id="CHEBI:57692"/>
    </cofactor>
</comment>
<evidence type="ECO:0000256" key="1">
    <source>
        <dbReference type="ARBA" id="ARBA00009183"/>
    </source>
</evidence>
<evidence type="ECO:0000256" key="4">
    <source>
        <dbReference type="ARBA" id="ARBA00022857"/>
    </source>
</evidence>